<keyword evidence="6 10" id="KW-0812">Transmembrane</keyword>
<evidence type="ECO:0000313" key="12">
    <source>
        <dbReference type="EMBL" id="OXM86524.1"/>
    </source>
</evidence>
<feature type="transmembrane region" description="Helical" evidence="10">
    <location>
        <begin position="117"/>
        <end position="140"/>
    </location>
</feature>
<keyword evidence="3 10" id="KW-0813">Transport</keyword>
<evidence type="ECO:0000256" key="1">
    <source>
        <dbReference type="ARBA" id="ARBA00004651"/>
    </source>
</evidence>
<comment type="similarity">
    <text evidence="2 10">Belongs to the ABC-2 integral membrane protein family.</text>
</comment>
<keyword evidence="7" id="KW-0972">Capsule biogenesis/degradation</keyword>
<proteinExistence type="inferred from homology"/>
<feature type="transmembrane region" description="Helical" evidence="10">
    <location>
        <begin position="152"/>
        <end position="173"/>
    </location>
</feature>
<organism evidence="12 13">
    <name type="scientific">Paenibacillus rigui</name>
    <dbReference type="NCBI Taxonomy" id="554312"/>
    <lineage>
        <taxon>Bacteria</taxon>
        <taxon>Bacillati</taxon>
        <taxon>Bacillota</taxon>
        <taxon>Bacilli</taxon>
        <taxon>Bacillales</taxon>
        <taxon>Paenibacillaceae</taxon>
        <taxon>Paenibacillus</taxon>
    </lineage>
</organism>
<keyword evidence="8 10" id="KW-1133">Transmembrane helix</keyword>
<accession>A0A229UT02</accession>
<sequence length="271" mass="30991">MNDFLSKNIISLIIKHRELVMQFIKRELITKYKGSFLGRFWSVITPLMMLTIYTYVFSVIFKGKWDFAATSSKQEFAITLFCGMLVFAVFSECVTKAPTLITNNPNYVKKVVFPLEILPVSLLGSAVVNFLIGLSILLVGKIIFLHNISWSLLYLPLMLLPLIFLSLGLVYIFSSLGVFLRDLEHSINIIVQALYMLTPIFYPVTAVPENLRGILYINPLTGIVENIRNIVVWGIQPNFINWSIQLIVSLLILIVGYWWFLRTRKGFADVL</sequence>
<dbReference type="InterPro" id="IPR047817">
    <property type="entry name" value="ABC2_TM_bact-type"/>
</dbReference>
<evidence type="ECO:0000256" key="3">
    <source>
        <dbReference type="ARBA" id="ARBA00022448"/>
    </source>
</evidence>
<feature type="domain" description="ABC transmembrane type-2" evidence="11">
    <location>
        <begin position="37"/>
        <end position="263"/>
    </location>
</feature>
<evidence type="ECO:0000256" key="6">
    <source>
        <dbReference type="ARBA" id="ARBA00022692"/>
    </source>
</evidence>
<dbReference type="InterPro" id="IPR000412">
    <property type="entry name" value="ABC_2_transport"/>
</dbReference>
<dbReference type="GO" id="GO:0140359">
    <property type="term" value="F:ABC-type transporter activity"/>
    <property type="evidence" value="ECO:0007669"/>
    <property type="project" value="InterPro"/>
</dbReference>
<dbReference type="GO" id="GO:0015920">
    <property type="term" value="P:lipopolysaccharide transport"/>
    <property type="evidence" value="ECO:0007669"/>
    <property type="project" value="TreeGrafter"/>
</dbReference>
<dbReference type="PANTHER" id="PTHR30413">
    <property type="entry name" value="INNER MEMBRANE TRANSPORT PERMEASE"/>
    <property type="match status" value="1"/>
</dbReference>
<evidence type="ECO:0000256" key="8">
    <source>
        <dbReference type="ARBA" id="ARBA00022989"/>
    </source>
</evidence>
<comment type="caution">
    <text evidence="12">The sequence shown here is derived from an EMBL/GenBank/DDBJ whole genome shotgun (WGS) entry which is preliminary data.</text>
</comment>
<keyword evidence="9 10" id="KW-0472">Membrane</keyword>
<gene>
    <name evidence="12" type="ORF">CF651_10155</name>
</gene>
<dbReference type="Proteomes" id="UP000215509">
    <property type="component" value="Unassembled WGS sequence"/>
</dbReference>
<dbReference type="EMBL" id="NMQW01000014">
    <property type="protein sequence ID" value="OXM86524.1"/>
    <property type="molecule type" value="Genomic_DNA"/>
</dbReference>
<dbReference type="PROSITE" id="PS51012">
    <property type="entry name" value="ABC_TM2"/>
    <property type="match status" value="1"/>
</dbReference>
<comment type="subcellular location">
    <subcellularLocation>
        <location evidence="1 10">Cell membrane</location>
        <topology evidence="1 10">Multi-pass membrane protein</topology>
    </subcellularLocation>
</comment>
<protein>
    <recommendedName>
        <fullName evidence="10">Transport permease protein</fullName>
    </recommendedName>
</protein>
<keyword evidence="13" id="KW-1185">Reference proteome</keyword>
<evidence type="ECO:0000256" key="5">
    <source>
        <dbReference type="ARBA" id="ARBA00022597"/>
    </source>
</evidence>
<evidence type="ECO:0000256" key="9">
    <source>
        <dbReference type="ARBA" id="ARBA00023136"/>
    </source>
</evidence>
<feature type="transmembrane region" description="Helical" evidence="10">
    <location>
        <begin position="242"/>
        <end position="261"/>
    </location>
</feature>
<keyword evidence="4 10" id="KW-1003">Cell membrane</keyword>
<evidence type="ECO:0000256" key="2">
    <source>
        <dbReference type="ARBA" id="ARBA00007783"/>
    </source>
</evidence>
<evidence type="ECO:0000256" key="4">
    <source>
        <dbReference type="ARBA" id="ARBA00022475"/>
    </source>
</evidence>
<dbReference type="InterPro" id="IPR013525">
    <property type="entry name" value="ABC2_TM"/>
</dbReference>
<evidence type="ECO:0000256" key="7">
    <source>
        <dbReference type="ARBA" id="ARBA00022903"/>
    </source>
</evidence>
<dbReference type="PIRSF" id="PIRSF006648">
    <property type="entry name" value="DrrB"/>
    <property type="match status" value="1"/>
</dbReference>
<evidence type="ECO:0000259" key="11">
    <source>
        <dbReference type="PROSITE" id="PS51012"/>
    </source>
</evidence>
<evidence type="ECO:0000256" key="10">
    <source>
        <dbReference type="RuleBase" id="RU361157"/>
    </source>
</evidence>
<evidence type="ECO:0000313" key="13">
    <source>
        <dbReference type="Proteomes" id="UP000215509"/>
    </source>
</evidence>
<dbReference type="RefSeq" id="WP_094014740.1">
    <property type="nucleotide sequence ID" value="NZ_NMQW01000014.1"/>
</dbReference>
<dbReference type="PANTHER" id="PTHR30413:SF10">
    <property type="entry name" value="CAPSULE POLYSACCHARIDE EXPORT INNER-MEMBRANE PROTEIN CTRC"/>
    <property type="match status" value="1"/>
</dbReference>
<dbReference type="Pfam" id="PF01061">
    <property type="entry name" value="ABC2_membrane"/>
    <property type="match status" value="1"/>
</dbReference>
<feature type="transmembrane region" description="Helical" evidence="10">
    <location>
        <begin position="76"/>
        <end position="97"/>
    </location>
</feature>
<reference evidence="12 13" key="1">
    <citation type="submission" date="2017-07" db="EMBL/GenBank/DDBJ databases">
        <title>Genome sequencing and assembly of Paenibacillus rigui.</title>
        <authorList>
            <person name="Mayilraj S."/>
        </authorList>
    </citation>
    <scope>NUCLEOTIDE SEQUENCE [LARGE SCALE GENOMIC DNA]</scope>
    <source>
        <strain evidence="12 13">JCM 16352</strain>
    </source>
</reference>
<dbReference type="OrthoDB" id="9794365at2"/>
<feature type="transmembrane region" description="Helical" evidence="10">
    <location>
        <begin position="185"/>
        <end position="202"/>
    </location>
</feature>
<feature type="transmembrane region" description="Helical" evidence="10">
    <location>
        <begin position="40"/>
        <end position="61"/>
    </location>
</feature>
<dbReference type="AlphaFoldDB" id="A0A229UT02"/>
<keyword evidence="5" id="KW-0762">Sugar transport</keyword>
<name>A0A229UT02_9BACL</name>
<dbReference type="GO" id="GO:0043190">
    <property type="term" value="C:ATP-binding cassette (ABC) transporter complex"/>
    <property type="evidence" value="ECO:0007669"/>
    <property type="project" value="InterPro"/>
</dbReference>